<protein>
    <submittedName>
        <fullName evidence="2">Metallophosphoesterase</fullName>
    </submittedName>
</protein>
<organism evidence="2">
    <name type="scientific">Staphylothermus marinus</name>
    <dbReference type="NCBI Taxonomy" id="2280"/>
    <lineage>
        <taxon>Archaea</taxon>
        <taxon>Thermoproteota</taxon>
        <taxon>Thermoprotei</taxon>
        <taxon>Desulfurococcales</taxon>
        <taxon>Desulfurococcaceae</taxon>
        <taxon>Staphylothermus</taxon>
    </lineage>
</organism>
<evidence type="ECO:0000259" key="1">
    <source>
        <dbReference type="Pfam" id="PF00149"/>
    </source>
</evidence>
<dbReference type="Gene3D" id="3.60.21.10">
    <property type="match status" value="1"/>
</dbReference>
<name>A0A7C4D6H1_STAMA</name>
<dbReference type="InterPro" id="IPR004843">
    <property type="entry name" value="Calcineurin-like_PHP"/>
</dbReference>
<reference evidence="2" key="1">
    <citation type="journal article" date="2020" name="mSystems">
        <title>Genome- and Community-Level Interaction Insights into Carbon Utilization and Element Cycling Functions of Hydrothermarchaeota in Hydrothermal Sediment.</title>
        <authorList>
            <person name="Zhou Z."/>
            <person name="Liu Y."/>
            <person name="Xu W."/>
            <person name="Pan J."/>
            <person name="Luo Z.H."/>
            <person name="Li M."/>
        </authorList>
    </citation>
    <scope>NUCLEOTIDE SEQUENCE [LARGE SCALE GENOMIC DNA]</scope>
    <source>
        <strain evidence="2">SpSt-642</strain>
    </source>
</reference>
<sequence>MRDLLLKIIVITDIHGRWSYIKYFLKNIKELNFELLIVAGDLTYFSKYTEALNILKTLYKEIGKKILFVPGNCDDARLLDLDNIDNNIFNIHTRLHIHNNIYFYGIGGSNKTPFNTWIEWSEDDFNRFLRNIENIDWNRLVLVTHTPIYSIMDYVNGENIGSRVLYDFLITHGSLLWITGHLHEYSGWVKVDKTIVLNPGPFIKGYYAIIVIDNENVNIDIRNFIENREK</sequence>
<comment type="caution">
    <text evidence="2">The sequence shown here is derived from an EMBL/GenBank/DDBJ whole genome shotgun (WGS) entry which is preliminary data.</text>
</comment>
<evidence type="ECO:0000313" key="2">
    <source>
        <dbReference type="EMBL" id="HGM58240.1"/>
    </source>
</evidence>
<dbReference type="PANTHER" id="PTHR37523:SF1">
    <property type="entry name" value="CALCINEURIN-LIKE PHOSPHOESTERASE DOMAIN-CONTAINING PROTEIN"/>
    <property type="match status" value="1"/>
</dbReference>
<dbReference type="EMBL" id="DTBJ01000014">
    <property type="protein sequence ID" value="HGM58240.1"/>
    <property type="molecule type" value="Genomic_DNA"/>
</dbReference>
<dbReference type="AlphaFoldDB" id="A0A7C4D6H1"/>
<feature type="domain" description="Calcineurin-like phosphoesterase" evidence="1">
    <location>
        <begin position="6"/>
        <end position="185"/>
    </location>
</feature>
<dbReference type="GO" id="GO:0016787">
    <property type="term" value="F:hydrolase activity"/>
    <property type="evidence" value="ECO:0007669"/>
    <property type="project" value="InterPro"/>
</dbReference>
<dbReference type="PANTHER" id="PTHR37523">
    <property type="entry name" value="METALLOPHOSPHOESTERASE"/>
    <property type="match status" value="1"/>
</dbReference>
<accession>A0A7C4D6H1</accession>
<proteinExistence type="predicted"/>
<dbReference type="SUPFAM" id="SSF56300">
    <property type="entry name" value="Metallo-dependent phosphatases"/>
    <property type="match status" value="1"/>
</dbReference>
<gene>
    <name evidence="2" type="ORF">ENU14_01440</name>
</gene>
<dbReference type="InterPro" id="IPR029052">
    <property type="entry name" value="Metallo-depent_PP-like"/>
</dbReference>
<dbReference type="Pfam" id="PF00149">
    <property type="entry name" value="Metallophos"/>
    <property type="match status" value="1"/>
</dbReference>